<evidence type="ECO:0000313" key="4">
    <source>
        <dbReference type="EMBL" id="AAT81804.1"/>
    </source>
</evidence>
<feature type="domain" description="TadE-like" evidence="3">
    <location>
        <begin position="115"/>
        <end position="152"/>
    </location>
</feature>
<feature type="region of interest" description="Disordered" evidence="1">
    <location>
        <begin position="17"/>
        <end position="77"/>
    </location>
</feature>
<accession>Q6ABS9</accession>
<dbReference type="InterPro" id="IPR012495">
    <property type="entry name" value="TadE-like_dom"/>
</dbReference>
<dbReference type="EnsemblBacteria" id="AAT81804">
    <property type="protein sequence ID" value="AAT81804"/>
    <property type="gene ID" value="PPA0044"/>
</dbReference>
<evidence type="ECO:0000256" key="2">
    <source>
        <dbReference type="SAM" id="Phobius"/>
    </source>
</evidence>
<proteinExistence type="predicted"/>
<dbReference type="AlphaFoldDB" id="Q6ABS9"/>
<dbReference type="Pfam" id="PF07811">
    <property type="entry name" value="TadE"/>
    <property type="match status" value="1"/>
</dbReference>
<gene>
    <name evidence="4" type="ordered locus">PPA0044</name>
</gene>
<feature type="transmembrane region" description="Helical" evidence="2">
    <location>
        <begin position="118"/>
        <end position="137"/>
    </location>
</feature>
<evidence type="ECO:0000256" key="1">
    <source>
        <dbReference type="SAM" id="MobiDB-lite"/>
    </source>
</evidence>
<dbReference type="EMBL" id="AE017283">
    <property type="protein sequence ID" value="AAT81804.1"/>
    <property type="molecule type" value="Genomic_DNA"/>
</dbReference>
<dbReference type="KEGG" id="pac:PPA0044"/>
<keyword evidence="2" id="KW-1133">Transmembrane helix</keyword>
<evidence type="ECO:0000313" key="5">
    <source>
        <dbReference type="Proteomes" id="UP000000603"/>
    </source>
</evidence>
<dbReference type="Proteomes" id="UP000000603">
    <property type="component" value="Chromosome"/>
</dbReference>
<name>Q6ABS9_CUTAK</name>
<dbReference type="HOGENOM" id="CLU_1255021_0_0_11"/>
<protein>
    <submittedName>
        <fullName evidence="4">Membrane protein</fullName>
    </submittedName>
</protein>
<evidence type="ECO:0000259" key="3">
    <source>
        <dbReference type="Pfam" id="PF07811"/>
    </source>
</evidence>
<reference evidence="4 5" key="1">
    <citation type="journal article" date="2004" name="Science">
        <title>The complete genome sequence of Propionibacterium acnes, a commensal of human skin.</title>
        <authorList>
            <person name="Bruggemann H."/>
            <person name="Henne A."/>
            <person name="Hoster F."/>
            <person name="Liesegang H."/>
            <person name="Wiezer A."/>
            <person name="Strittmatter A."/>
            <person name="Hujer S."/>
            <person name="Durre P."/>
            <person name="Gottschalk G."/>
        </authorList>
    </citation>
    <scope>NUCLEOTIDE SEQUENCE [LARGE SCALE GENOMIC DNA]</scope>
    <source>
        <strain evidence="5">DSM 16379 / KPA171202</strain>
    </source>
</reference>
<keyword evidence="2" id="KW-0472">Membrane</keyword>
<sequence length="220" mass="23626">MTTFRTLESPTCCGVHDVTGKAGANDQGGRHETRQYRCFGRSADDRGDTPSRRETRRERTQPVNRKRHLVSGGGLDSDGGCHRDQGLCVVKLAEMSRGRSEHRQCRERGVSESLQWSLVWPVVLLVVVAVIQTAVVLQARATVTEAARAAVRVQALRGSHAGEAEATARDVAQTSKVTDVTVTVSTTDSLVRVDVEGRAAALFGAVVAVRGHAVAVEEGT</sequence>
<feature type="compositionally biased region" description="Basic and acidic residues" evidence="1">
    <location>
        <begin position="42"/>
        <end position="60"/>
    </location>
</feature>
<organism evidence="4 5">
    <name type="scientific">Cutibacterium acnes (strain DSM 16379 / KPA171202)</name>
    <name type="common">Propionibacterium acnes</name>
    <dbReference type="NCBI Taxonomy" id="267747"/>
    <lineage>
        <taxon>Bacteria</taxon>
        <taxon>Bacillati</taxon>
        <taxon>Actinomycetota</taxon>
        <taxon>Actinomycetes</taxon>
        <taxon>Propionibacteriales</taxon>
        <taxon>Propionibacteriaceae</taxon>
        <taxon>Cutibacterium</taxon>
    </lineage>
</organism>
<keyword evidence="2" id="KW-0812">Transmembrane</keyword>